<sequence length="361" mass="39270">MCETAVSQHKQSKMHSNCRLSRPKNCSSGCAWLLSKLCSVQMYSYRQWIFSLVAQRDNDLSLANARYSQKIAEATKEDSAVMKQLAKDSKELAKRTYLDSVSMRLMAVVNLCTMPGTFTATLFSTSFFDFKPSSDDSVVSGWVWLYWAITIALTTMIVIPLWIINRKTTQSLERADALEPRKSTSNRDEDTDFKAEGKASLGLRTSSDSTAQQRPVTIFNPPLSNAVSDGISIRTTQQHFTAPIIVATAALSSAATATAKSSSPRNSQTPPPLQTQSQITTSQLQTTTTTTMTTTLAAVVHPLVPSASLPIGSELSSLSLGKLISGPLAIEEGSLFHTPGLRFERSCRVCANPSPEPEGCL</sequence>
<dbReference type="AlphaFoldDB" id="A0A6J3MF20"/>
<keyword evidence="3" id="KW-1185">Reference proteome</keyword>
<reference evidence="4" key="2">
    <citation type="submission" date="2020-04" db="EMBL/GenBank/DDBJ databases">
        <authorList>
            <consortium name="NCBI Genome Project"/>
        </authorList>
    </citation>
    <scope>NUCLEOTIDE SEQUENCE</scope>
    <source>
        <strain evidence="4">CBS 342.82</strain>
    </source>
</reference>
<feature type="compositionally biased region" description="Basic and acidic residues" evidence="1">
    <location>
        <begin position="175"/>
        <end position="197"/>
    </location>
</feature>
<evidence type="ECO:0000256" key="1">
    <source>
        <dbReference type="SAM" id="MobiDB-lite"/>
    </source>
</evidence>
<gene>
    <name evidence="4" type="ORF">K489DRAFT_116288</name>
</gene>
<keyword evidence="2" id="KW-1133">Transmembrane helix</keyword>
<feature type="compositionally biased region" description="Polar residues" evidence="1">
    <location>
        <begin position="203"/>
        <end position="215"/>
    </location>
</feature>
<feature type="transmembrane region" description="Helical" evidence="2">
    <location>
        <begin position="105"/>
        <end position="124"/>
    </location>
</feature>
<evidence type="ECO:0000313" key="3">
    <source>
        <dbReference type="Proteomes" id="UP000504637"/>
    </source>
</evidence>
<evidence type="ECO:0008006" key="5">
    <source>
        <dbReference type="Google" id="ProtNLM"/>
    </source>
</evidence>
<protein>
    <recommendedName>
        <fullName evidence="5">Cora-domain-containing protein</fullName>
    </recommendedName>
</protein>
<dbReference type="OrthoDB" id="1046782at2759"/>
<reference evidence="4" key="3">
    <citation type="submission" date="2025-08" db="UniProtKB">
        <authorList>
            <consortium name="RefSeq"/>
        </authorList>
    </citation>
    <scope>IDENTIFICATION</scope>
    <source>
        <strain evidence="4">CBS 342.82</strain>
    </source>
</reference>
<reference evidence="4" key="1">
    <citation type="submission" date="2020-01" db="EMBL/GenBank/DDBJ databases">
        <authorList>
            <consortium name="DOE Joint Genome Institute"/>
            <person name="Haridas S."/>
            <person name="Albert R."/>
            <person name="Binder M."/>
            <person name="Bloem J."/>
            <person name="Labutti K."/>
            <person name="Salamov A."/>
            <person name="Andreopoulos B."/>
            <person name="Baker S.E."/>
            <person name="Barry K."/>
            <person name="Bills G."/>
            <person name="Bluhm B.H."/>
            <person name="Cannon C."/>
            <person name="Castanera R."/>
            <person name="Culley D.E."/>
            <person name="Daum C."/>
            <person name="Ezra D."/>
            <person name="Gonzalez J.B."/>
            <person name="Henrissat B."/>
            <person name="Kuo A."/>
            <person name="Liang C."/>
            <person name="Lipzen A."/>
            <person name="Lutzoni F."/>
            <person name="Magnuson J."/>
            <person name="Mondo S."/>
            <person name="Nolan M."/>
            <person name="Ohm R."/>
            <person name="Pangilinan J."/>
            <person name="Park H.-J."/>
            <person name="Ramirez L."/>
            <person name="Alfaro M."/>
            <person name="Sun H."/>
            <person name="Tritt A."/>
            <person name="Yoshinaga Y."/>
            <person name="Zwiers L.-H."/>
            <person name="Turgeon B.G."/>
            <person name="Goodwin S.B."/>
            <person name="Spatafora J.W."/>
            <person name="Crous P.W."/>
            <person name="Grigoriev I.V."/>
        </authorList>
    </citation>
    <scope>NUCLEOTIDE SEQUENCE</scope>
    <source>
        <strain evidence="4">CBS 342.82</strain>
    </source>
</reference>
<feature type="region of interest" description="Disordered" evidence="1">
    <location>
        <begin position="175"/>
        <end position="217"/>
    </location>
</feature>
<accession>A0A6J3MF20</accession>
<dbReference type="RefSeq" id="XP_033463484.1">
    <property type="nucleotide sequence ID" value="XM_033598938.1"/>
</dbReference>
<feature type="transmembrane region" description="Helical" evidence="2">
    <location>
        <begin position="144"/>
        <end position="164"/>
    </location>
</feature>
<name>A0A6J3MF20_9PEZI</name>
<dbReference type="GeneID" id="54356737"/>
<dbReference type="Gene3D" id="1.20.58.340">
    <property type="entry name" value="Magnesium transport protein CorA, transmembrane region"/>
    <property type="match status" value="1"/>
</dbReference>
<dbReference type="Proteomes" id="UP000504637">
    <property type="component" value="Unplaced"/>
</dbReference>
<proteinExistence type="predicted"/>
<keyword evidence="2" id="KW-0812">Transmembrane</keyword>
<evidence type="ECO:0000256" key="2">
    <source>
        <dbReference type="SAM" id="Phobius"/>
    </source>
</evidence>
<feature type="region of interest" description="Disordered" evidence="1">
    <location>
        <begin position="257"/>
        <end position="280"/>
    </location>
</feature>
<evidence type="ECO:0000313" key="4">
    <source>
        <dbReference type="RefSeq" id="XP_033463484.1"/>
    </source>
</evidence>
<keyword evidence="2" id="KW-0472">Membrane</keyword>
<organism evidence="4">
    <name type="scientific">Dissoconium aciculare CBS 342.82</name>
    <dbReference type="NCBI Taxonomy" id="1314786"/>
    <lineage>
        <taxon>Eukaryota</taxon>
        <taxon>Fungi</taxon>
        <taxon>Dikarya</taxon>
        <taxon>Ascomycota</taxon>
        <taxon>Pezizomycotina</taxon>
        <taxon>Dothideomycetes</taxon>
        <taxon>Dothideomycetidae</taxon>
        <taxon>Mycosphaerellales</taxon>
        <taxon>Dissoconiaceae</taxon>
        <taxon>Dissoconium</taxon>
    </lineage>
</organism>